<keyword evidence="5" id="KW-1185">Reference proteome</keyword>
<dbReference type="EMBL" id="JANPWB010000016">
    <property type="protein sequence ID" value="KAJ1080085.1"/>
    <property type="molecule type" value="Genomic_DNA"/>
</dbReference>
<dbReference type="Pfam" id="PF03803">
    <property type="entry name" value="Scramblase"/>
    <property type="match status" value="1"/>
</dbReference>
<feature type="region of interest" description="Disordered" evidence="3">
    <location>
        <begin position="10"/>
        <end position="40"/>
    </location>
</feature>
<name>A0AAV7KMM0_PLEWA</name>
<dbReference type="Proteomes" id="UP001066276">
    <property type="component" value="Chromosome 12"/>
</dbReference>
<evidence type="ECO:0000313" key="4">
    <source>
        <dbReference type="EMBL" id="KAJ1080085.1"/>
    </source>
</evidence>
<dbReference type="PANTHER" id="PTHR23248">
    <property type="entry name" value="PHOSPHOLIPID SCRAMBLASE-RELATED"/>
    <property type="match status" value="1"/>
</dbReference>
<comment type="caution">
    <text evidence="4">The sequence shown here is derived from an EMBL/GenBank/DDBJ whole genome shotgun (WGS) entry which is preliminary data.</text>
</comment>
<keyword evidence="2" id="KW-0106">Calcium</keyword>
<dbReference type="AlphaFoldDB" id="A0AAV7KMM0"/>
<comment type="similarity">
    <text evidence="1 2">Belongs to the phospholipid scramblase family.</text>
</comment>
<sequence length="247" mass="28135">MAYQGDGIQYHPQGYQGTNAGQPQPNQEAGPPGFQPVPHMAALPNIPPGLEYLTQVDQILIHQKRYSMFQSRTEYEILNTVNQKIFHAKEEREWCGPVLDIRVYDNSQYHVLHLLQPAHYCSWTEELEVYSPTAGCLIGYIVKNWEAFSISFSILNIAKEVVLRVVGPGFGMAGFSDVNFEVKTGNESQTIGLITRVWRGFRKEMFSSSDHYSVQFPIDLDAKVKALLLSTGIFIDHLYYEESRRNN</sequence>
<dbReference type="GO" id="GO:0017128">
    <property type="term" value="F:phospholipid scramblase activity"/>
    <property type="evidence" value="ECO:0007669"/>
    <property type="project" value="InterPro"/>
</dbReference>
<reference evidence="4" key="1">
    <citation type="journal article" date="2022" name="bioRxiv">
        <title>Sequencing and chromosome-scale assembly of the giantPleurodeles waltlgenome.</title>
        <authorList>
            <person name="Brown T."/>
            <person name="Elewa A."/>
            <person name="Iarovenko S."/>
            <person name="Subramanian E."/>
            <person name="Araus A.J."/>
            <person name="Petzold A."/>
            <person name="Susuki M."/>
            <person name="Suzuki K.-i.T."/>
            <person name="Hayashi T."/>
            <person name="Toyoda A."/>
            <person name="Oliveira C."/>
            <person name="Osipova E."/>
            <person name="Leigh N.D."/>
            <person name="Simon A."/>
            <person name="Yun M.H."/>
        </authorList>
    </citation>
    <scope>NUCLEOTIDE SEQUENCE</scope>
    <source>
        <strain evidence="4">20211129_DDA</strain>
        <tissue evidence="4">Liver</tissue>
    </source>
</reference>
<comment type="function">
    <text evidence="2">May mediate accelerated ATP-independent bidirectional transbilayer migration of phospholipids upon binding calcium ions that results in a loss of phospholipid asymmetry in the plasma membrane.</text>
</comment>
<feature type="compositionally biased region" description="Polar residues" evidence="3">
    <location>
        <begin position="15"/>
        <end position="27"/>
    </location>
</feature>
<keyword evidence="2" id="KW-0449">Lipoprotein</keyword>
<dbReference type="GO" id="GO:0005886">
    <property type="term" value="C:plasma membrane"/>
    <property type="evidence" value="ECO:0007669"/>
    <property type="project" value="TreeGrafter"/>
</dbReference>
<evidence type="ECO:0000256" key="2">
    <source>
        <dbReference type="RuleBase" id="RU363116"/>
    </source>
</evidence>
<evidence type="ECO:0000313" key="5">
    <source>
        <dbReference type="Proteomes" id="UP001066276"/>
    </source>
</evidence>
<evidence type="ECO:0000256" key="1">
    <source>
        <dbReference type="ARBA" id="ARBA00005350"/>
    </source>
</evidence>
<evidence type="ECO:0000256" key="3">
    <source>
        <dbReference type="SAM" id="MobiDB-lite"/>
    </source>
</evidence>
<proteinExistence type="inferred from homology"/>
<gene>
    <name evidence="4" type="ORF">NDU88_000306</name>
</gene>
<dbReference type="PANTHER" id="PTHR23248:SF66">
    <property type="entry name" value="PHOSPHOLIPID SCRAMBLASE"/>
    <property type="match status" value="1"/>
</dbReference>
<keyword evidence="2" id="KW-0564">Palmitate</keyword>
<protein>
    <recommendedName>
        <fullName evidence="2">Phospholipid scramblase</fullName>
    </recommendedName>
</protein>
<dbReference type="InterPro" id="IPR005552">
    <property type="entry name" value="Scramblase"/>
</dbReference>
<organism evidence="4 5">
    <name type="scientific">Pleurodeles waltl</name>
    <name type="common">Iberian ribbed newt</name>
    <dbReference type="NCBI Taxonomy" id="8319"/>
    <lineage>
        <taxon>Eukaryota</taxon>
        <taxon>Metazoa</taxon>
        <taxon>Chordata</taxon>
        <taxon>Craniata</taxon>
        <taxon>Vertebrata</taxon>
        <taxon>Euteleostomi</taxon>
        <taxon>Amphibia</taxon>
        <taxon>Batrachia</taxon>
        <taxon>Caudata</taxon>
        <taxon>Salamandroidea</taxon>
        <taxon>Salamandridae</taxon>
        <taxon>Pleurodelinae</taxon>
        <taxon>Pleurodeles</taxon>
    </lineage>
</organism>
<accession>A0AAV7KMM0</accession>
<comment type="cofactor">
    <cofactor evidence="2">
        <name>Ca(2+)</name>
        <dbReference type="ChEBI" id="CHEBI:29108"/>
    </cofactor>
</comment>